<dbReference type="PANTHER" id="PTHR43649:SF33">
    <property type="entry name" value="POLYGALACTURONAN_RHAMNOGALACTURONAN-BINDING PROTEIN YTCQ"/>
    <property type="match status" value="1"/>
</dbReference>
<dbReference type="SUPFAM" id="SSF53850">
    <property type="entry name" value="Periplasmic binding protein-like II"/>
    <property type="match status" value="1"/>
</dbReference>
<protein>
    <submittedName>
        <fullName evidence="7">Extracellular solute-binding protein</fullName>
    </submittedName>
</protein>
<organism evidence="7 8">
    <name type="scientific">Candidatus Brachybacterium merdavium</name>
    <dbReference type="NCBI Taxonomy" id="2838513"/>
    <lineage>
        <taxon>Bacteria</taxon>
        <taxon>Bacillati</taxon>
        <taxon>Actinomycetota</taxon>
        <taxon>Actinomycetes</taxon>
        <taxon>Micrococcales</taxon>
        <taxon>Dermabacteraceae</taxon>
        <taxon>Brachybacterium</taxon>
    </lineage>
</organism>
<evidence type="ECO:0000256" key="1">
    <source>
        <dbReference type="ARBA" id="ARBA00022475"/>
    </source>
</evidence>
<gene>
    <name evidence="7" type="ORF">H9786_05715</name>
</gene>
<evidence type="ECO:0000256" key="4">
    <source>
        <dbReference type="ARBA" id="ARBA00023139"/>
    </source>
</evidence>
<dbReference type="Pfam" id="PF01547">
    <property type="entry name" value="SBP_bac_1"/>
    <property type="match status" value="1"/>
</dbReference>
<comment type="caution">
    <text evidence="7">The sequence shown here is derived from an EMBL/GenBank/DDBJ whole genome shotgun (WGS) entry which is preliminary data.</text>
</comment>
<feature type="chain" id="PRO_5039096160" evidence="6">
    <location>
        <begin position="21"/>
        <end position="510"/>
    </location>
</feature>
<dbReference type="AlphaFoldDB" id="A0A9D2LCC4"/>
<dbReference type="InterPro" id="IPR006311">
    <property type="entry name" value="TAT_signal"/>
</dbReference>
<reference evidence="7" key="1">
    <citation type="journal article" date="2021" name="PeerJ">
        <title>Extensive microbial diversity within the chicken gut microbiome revealed by metagenomics and culture.</title>
        <authorList>
            <person name="Gilroy R."/>
            <person name="Ravi A."/>
            <person name="Getino M."/>
            <person name="Pursley I."/>
            <person name="Horton D.L."/>
            <person name="Alikhan N.F."/>
            <person name="Baker D."/>
            <person name="Gharbi K."/>
            <person name="Hall N."/>
            <person name="Watson M."/>
            <person name="Adriaenssens E.M."/>
            <person name="Foster-Nyarko E."/>
            <person name="Jarju S."/>
            <person name="Secka A."/>
            <person name="Antonio M."/>
            <person name="Oren A."/>
            <person name="Chaudhuri R.R."/>
            <person name="La Ragione R."/>
            <person name="Hildebrand F."/>
            <person name="Pallen M.J."/>
        </authorList>
    </citation>
    <scope>NUCLEOTIDE SEQUENCE</scope>
    <source>
        <strain evidence="7">ChiHjej13B12-24818</strain>
    </source>
</reference>
<keyword evidence="1" id="KW-1003">Cell membrane</keyword>
<evidence type="ECO:0000256" key="3">
    <source>
        <dbReference type="ARBA" id="ARBA00023136"/>
    </source>
</evidence>
<keyword evidence="5" id="KW-0449">Lipoprotein</keyword>
<dbReference type="InterPro" id="IPR050490">
    <property type="entry name" value="Bact_solute-bd_prot1"/>
</dbReference>
<feature type="signal peptide" evidence="6">
    <location>
        <begin position="1"/>
        <end position="20"/>
    </location>
</feature>
<accession>A0A9D2LCC4</accession>
<keyword evidence="2 6" id="KW-0732">Signal</keyword>
<reference evidence="7" key="2">
    <citation type="submission" date="2021-04" db="EMBL/GenBank/DDBJ databases">
        <authorList>
            <person name="Gilroy R."/>
        </authorList>
    </citation>
    <scope>NUCLEOTIDE SEQUENCE</scope>
    <source>
        <strain evidence="7">ChiHjej13B12-24818</strain>
    </source>
</reference>
<name>A0A9D2LCC4_9MICO</name>
<evidence type="ECO:0000256" key="5">
    <source>
        <dbReference type="ARBA" id="ARBA00023288"/>
    </source>
</evidence>
<dbReference type="Gene3D" id="3.40.190.10">
    <property type="entry name" value="Periplasmic binding protein-like II"/>
    <property type="match status" value="2"/>
</dbReference>
<evidence type="ECO:0000313" key="8">
    <source>
        <dbReference type="Proteomes" id="UP000823823"/>
    </source>
</evidence>
<dbReference type="Proteomes" id="UP000823823">
    <property type="component" value="Unassembled WGS sequence"/>
</dbReference>
<sequence length="510" mass="54919">MFSRRTLLGGSALAAGTALAATACGGGGGGAGSGEPIDTLKIMAPLLSETAPDPEGELQTAVEEFIGMPLDITWVPNSSYSDRVTVVMASDDIPHVMVQTGKTGEFAQSAVAGGYWDLTDILPDYPNLTPENEEIAHGASINGQTFGIFRLRDPMRAAITLRKDWLDALGLDEPETTSDLQEIARAFSEEDPAGDGGRTTGLVIPAWEGYGNNGPYDLWETWQGTPNLWTDRHGDLSPAFLEPEFLEANRSMREMIEAGHVNADFATMDSGTWNEPFFNGEGGLIADVSSRGLQLLGLFKDEDPDTYGDMVTMVGNLRRDDGEMFALPTPGYSGYLAIPKASVPTEEQLETVLTALDRLSSTEGQNLLNNGIEGVNYEVDGEYAVAIESEEADRVQSDVAAFSQLGTQSNGYTAYSAKPGGEAEEELDRKRNEFHEADLEHAVFNPAAAFVSQTYLDSGAVLDQIVVDARLKYLAGQLDEDGLTAELERWTSSGGQQVIDEMNELAQESN</sequence>
<dbReference type="InterPro" id="IPR006059">
    <property type="entry name" value="SBP"/>
</dbReference>
<evidence type="ECO:0000313" key="7">
    <source>
        <dbReference type="EMBL" id="HJB10014.1"/>
    </source>
</evidence>
<dbReference type="EMBL" id="DWZH01000040">
    <property type="protein sequence ID" value="HJB10014.1"/>
    <property type="molecule type" value="Genomic_DNA"/>
</dbReference>
<keyword evidence="4" id="KW-0564">Palmitate</keyword>
<proteinExistence type="predicted"/>
<evidence type="ECO:0000256" key="2">
    <source>
        <dbReference type="ARBA" id="ARBA00022729"/>
    </source>
</evidence>
<dbReference type="PROSITE" id="PS51318">
    <property type="entry name" value="TAT"/>
    <property type="match status" value="1"/>
</dbReference>
<dbReference type="PANTHER" id="PTHR43649">
    <property type="entry name" value="ARABINOSE-BINDING PROTEIN-RELATED"/>
    <property type="match status" value="1"/>
</dbReference>
<dbReference type="PROSITE" id="PS51257">
    <property type="entry name" value="PROKAR_LIPOPROTEIN"/>
    <property type="match status" value="1"/>
</dbReference>
<keyword evidence="3" id="KW-0472">Membrane</keyword>
<evidence type="ECO:0000256" key="6">
    <source>
        <dbReference type="SAM" id="SignalP"/>
    </source>
</evidence>